<feature type="domain" description="Protein kinase" evidence="1">
    <location>
        <begin position="1"/>
        <end position="133"/>
    </location>
</feature>
<dbReference type="PANTHER" id="PTHR46863:SF1">
    <property type="entry name" value="PROTEIN KINASE SUPERFAMILY PROTEIN"/>
    <property type="match status" value="1"/>
</dbReference>
<dbReference type="STRING" id="109376.A0A0D3BFA4"/>
<dbReference type="HOGENOM" id="CLU_1909576_0_0_1"/>
<evidence type="ECO:0000259" key="1">
    <source>
        <dbReference type="PROSITE" id="PS50011"/>
    </source>
</evidence>
<proteinExistence type="predicted"/>
<dbReference type="Proteomes" id="UP000032141">
    <property type="component" value="Chromosome C3"/>
</dbReference>
<reference evidence="2" key="2">
    <citation type="submission" date="2015-03" db="UniProtKB">
        <authorList>
            <consortium name="EnsemblPlants"/>
        </authorList>
    </citation>
    <scope>IDENTIFICATION</scope>
</reference>
<dbReference type="GO" id="GO:0004672">
    <property type="term" value="F:protein kinase activity"/>
    <property type="evidence" value="ECO:0007669"/>
    <property type="project" value="InterPro"/>
</dbReference>
<dbReference type="InterPro" id="IPR011009">
    <property type="entry name" value="Kinase-like_dom_sf"/>
</dbReference>
<dbReference type="PROSITE" id="PS50011">
    <property type="entry name" value="PROTEIN_KINASE_DOM"/>
    <property type="match status" value="1"/>
</dbReference>
<dbReference type="Gramene" id="Bo3g102930.1">
    <property type="protein sequence ID" value="Bo3g102930.1"/>
    <property type="gene ID" value="Bo3g102930"/>
</dbReference>
<sequence>MLSPLSLRVHRFLSILSLGGDRDGARFQRQDLPLLCHFGTVQLCGETDGSRDSKAVRFEGVKGYMSPDFQASGVATQESDVFAFGVMMLELLSGEEPLKYTYEKTVGDFERTLVIETAKAVVDGGDGGDIGGG</sequence>
<dbReference type="InterPro" id="IPR001245">
    <property type="entry name" value="Ser-Thr/Tyr_kinase_cat_dom"/>
</dbReference>
<name>A0A0D3BFA4_BRAOL</name>
<dbReference type="EnsemblPlants" id="Bo3g102930.1">
    <property type="protein sequence ID" value="Bo3g102930.1"/>
    <property type="gene ID" value="Bo3g102930"/>
</dbReference>
<keyword evidence="3" id="KW-1185">Reference proteome</keyword>
<evidence type="ECO:0000313" key="3">
    <source>
        <dbReference type="Proteomes" id="UP000032141"/>
    </source>
</evidence>
<dbReference type="Pfam" id="PF07714">
    <property type="entry name" value="PK_Tyr_Ser-Thr"/>
    <property type="match status" value="1"/>
</dbReference>
<dbReference type="SUPFAM" id="SSF56112">
    <property type="entry name" value="Protein kinase-like (PK-like)"/>
    <property type="match status" value="1"/>
</dbReference>
<dbReference type="InterPro" id="IPR000719">
    <property type="entry name" value="Prot_kinase_dom"/>
</dbReference>
<dbReference type="AlphaFoldDB" id="A0A0D3BFA4"/>
<dbReference type="PANTHER" id="PTHR46863">
    <property type="entry name" value="OS09G0572100 PROTEIN"/>
    <property type="match status" value="1"/>
</dbReference>
<reference evidence="2 3" key="1">
    <citation type="journal article" date="2014" name="Genome Biol.">
        <title>Transcriptome and methylome profiling reveals relics of genome dominance in the mesopolyploid Brassica oleracea.</title>
        <authorList>
            <person name="Parkin I.A."/>
            <person name="Koh C."/>
            <person name="Tang H."/>
            <person name="Robinson S.J."/>
            <person name="Kagale S."/>
            <person name="Clarke W.E."/>
            <person name="Town C.D."/>
            <person name="Nixon J."/>
            <person name="Krishnakumar V."/>
            <person name="Bidwell S.L."/>
            <person name="Denoeud F."/>
            <person name="Belcram H."/>
            <person name="Links M.G."/>
            <person name="Just J."/>
            <person name="Clarke C."/>
            <person name="Bender T."/>
            <person name="Huebert T."/>
            <person name="Mason A.S."/>
            <person name="Pires J.C."/>
            <person name="Barker G."/>
            <person name="Moore J."/>
            <person name="Walley P.G."/>
            <person name="Manoli S."/>
            <person name="Batley J."/>
            <person name="Edwards D."/>
            <person name="Nelson M.N."/>
            <person name="Wang X."/>
            <person name="Paterson A.H."/>
            <person name="King G."/>
            <person name="Bancroft I."/>
            <person name="Chalhoub B."/>
            <person name="Sharpe A.G."/>
        </authorList>
    </citation>
    <scope>NUCLEOTIDE SEQUENCE</scope>
    <source>
        <strain evidence="2 3">cv. TO1000</strain>
    </source>
</reference>
<evidence type="ECO:0000313" key="2">
    <source>
        <dbReference type="EnsemblPlants" id="Bo3g102930.1"/>
    </source>
</evidence>
<dbReference type="GO" id="GO:0005524">
    <property type="term" value="F:ATP binding"/>
    <property type="evidence" value="ECO:0007669"/>
    <property type="project" value="InterPro"/>
</dbReference>
<dbReference type="eggNOG" id="KOG1187">
    <property type="taxonomic scope" value="Eukaryota"/>
</dbReference>
<dbReference type="Gene3D" id="1.10.510.10">
    <property type="entry name" value="Transferase(Phosphotransferase) domain 1"/>
    <property type="match status" value="1"/>
</dbReference>
<protein>
    <recommendedName>
        <fullName evidence="1">Protein kinase domain-containing protein</fullName>
    </recommendedName>
</protein>
<accession>A0A0D3BFA4</accession>
<organism evidence="2 3">
    <name type="scientific">Brassica oleracea var. oleracea</name>
    <dbReference type="NCBI Taxonomy" id="109376"/>
    <lineage>
        <taxon>Eukaryota</taxon>
        <taxon>Viridiplantae</taxon>
        <taxon>Streptophyta</taxon>
        <taxon>Embryophyta</taxon>
        <taxon>Tracheophyta</taxon>
        <taxon>Spermatophyta</taxon>
        <taxon>Magnoliopsida</taxon>
        <taxon>eudicotyledons</taxon>
        <taxon>Gunneridae</taxon>
        <taxon>Pentapetalae</taxon>
        <taxon>rosids</taxon>
        <taxon>malvids</taxon>
        <taxon>Brassicales</taxon>
        <taxon>Brassicaceae</taxon>
        <taxon>Brassiceae</taxon>
        <taxon>Brassica</taxon>
    </lineage>
</organism>